<comment type="pathway">
    <text evidence="2">Protein modification; protein sumoylation.</text>
</comment>
<dbReference type="SUPFAM" id="SSF57850">
    <property type="entry name" value="RING/U-box"/>
    <property type="match status" value="1"/>
</dbReference>
<dbReference type="PANTHER" id="PTHR21330">
    <property type="entry name" value="E3 SUMO-PROTEIN LIGASE NSE2"/>
    <property type="match status" value="1"/>
</dbReference>
<feature type="domain" description="SP-RING-type" evidence="12">
    <location>
        <begin position="239"/>
        <end position="321"/>
    </location>
</feature>
<dbReference type="GO" id="GO:0061665">
    <property type="term" value="F:SUMO ligase activity"/>
    <property type="evidence" value="ECO:0007669"/>
    <property type="project" value="TreeGrafter"/>
</dbReference>
<dbReference type="GO" id="GO:0016925">
    <property type="term" value="P:protein sumoylation"/>
    <property type="evidence" value="ECO:0007669"/>
    <property type="project" value="TreeGrafter"/>
</dbReference>
<comment type="subcellular location">
    <subcellularLocation>
        <location evidence="1">Nucleus</location>
    </subcellularLocation>
</comment>
<evidence type="ECO:0000256" key="1">
    <source>
        <dbReference type="ARBA" id="ARBA00004123"/>
    </source>
</evidence>
<organism evidence="13 14">
    <name type="scientific">Lentinula raphanica</name>
    <dbReference type="NCBI Taxonomy" id="153919"/>
    <lineage>
        <taxon>Eukaryota</taxon>
        <taxon>Fungi</taxon>
        <taxon>Dikarya</taxon>
        <taxon>Basidiomycota</taxon>
        <taxon>Agaricomycotina</taxon>
        <taxon>Agaricomycetes</taxon>
        <taxon>Agaricomycetidae</taxon>
        <taxon>Agaricales</taxon>
        <taxon>Marasmiineae</taxon>
        <taxon>Omphalotaceae</taxon>
        <taxon>Lentinula</taxon>
    </lineage>
</organism>
<keyword evidence="7" id="KW-0833">Ubl conjugation pathway</keyword>
<dbReference type="Pfam" id="PF11789">
    <property type="entry name" value="zf-Nse"/>
    <property type="match status" value="1"/>
</dbReference>
<dbReference type="Proteomes" id="UP001163846">
    <property type="component" value="Unassembled WGS sequence"/>
</dbReference>
<name>A0AA38UJG7_9AGAR</name>
<feature type="compositionally biased region" description="Basic residues" evidence="11">
    <location>
        <begin position="41"/>
        <end position="54"/>
    </location>
</feature>
<dbReference type="CDD" id="cd16651">
    <property type="entry name" value="SPL-RING_NSE2"/>
    <property type="match status" value="1"/>
</dbReference>
<dbReference type="EMBL" id="MU805961">
    <property type="protein sequence ID" value="KAJ3844047.1"/>
    <property type="molecule type" value="Genomic_DNA"/>
</dbReference>
<keyword evidence="6 10" id="KW-0863">Zinc-finger</keyword>
<proteinExistence type="inferred from homology"/>
<evidence type="ECO:0000256" key="2">
    <source>
        <dbReference type="ARBA" id="ARBA00004718"/>
    </source>
</evidence>
<dbReference type="PANTHER" id="PTHR21330:SF1">
    <property type="entry name" value="E3 SUMO-PROTEIN LIGASE NSE2"/>
    <property type="match status" value="1"/>
</dbReference>
<dbReference type="PROSITE" id="PS51044">
    <property type="entry name" value="ZF_SP_RING"/>
    <property type="match status" value="1"/>
</dbReference>
<evidence type="ECO:0000313" key="13">
    <source>
        <dbReference type="EMBL" id="KAJ3844047.1"/>
    </source>
</evidence>
<keyword evidence="9" id="KW-0539">Nucleus</keyword>
<comment type="similarity">
    <text evidence="3">Belongs to the NSE2 family.</text>
</comment>
<evidence type="ECO:0000256" key="3">
    <source>
        <dbReference type="ARBA" id="ARBA00008212"/>
    </source>
</evidence>
<dbReference type="GO" id="GO:0005634">
    <property type="term" value="C:nucleus"/>
    <property type="evidence" value="ECO:0007669"/>
    <property type="project" value="UniProtKB-SubCell"/>
</dbReference>
<dbReference type="GO" id="GO:0000724">
    <property type="term" value="P:double-strand break repair via homologous recombination"/>
    <property type="evidence" value="ECO:0007669"/>
    <property type="project" value="InterPro"/>
</dbReference>
<evidence type="ECO:0000256" key="6">
    <source>
        <dbReference type="ARBA" id="ARBA00022771"/>
    </source>
</evidence>
<dbReference type="AlphaFoldDB" id="A0AA38UJG7"/>
<keyword evidence="14" id="KW-1185">Reference proteome</keyword>
<feature type="region of interest" description="Disordered" evidence="11">
    <location>
        <begin position="1"/>
        <end position="73"/>
    </location>
</feature>
<evidence type="ECO:0000259" key="12">
    <source>
        <dbReference type="PROSITE" id="PS51044"/>
    </source>
</evidence>
<evidence type="ECO:0000256" key="10">
    <source>
        <dbReference type="PROSITE-ProRule" id="PRU00452"/>
    </source>
</evidence>
<evidence type="ECO:0000256" key="8">
    <source>
        <dbReference type="ARBA" id="ARBA00022833"/>
    </source>
</evidence>
<accession>A0AA38UJG7</accession>
<keyword evidence="5" id="KW-0479">Metal-binding</keyword>
<dbReference type="InterPro" id="IPR026846">
    <property type="entry name" value="Nse2(Mms21)"/>
</dbReference>
<evidence type="ECO:0000313" key="14">
    <source>
        <dbReference type="Proteomes" id="UP001163846"/>
    </source>
</evidence>
<dbReference type="GO" id="GO:0008270">
    <property type="term" value="F:zinc ion binding"/>
    <property type="evidence" value="ECO:0007669"/>
    <property type="project" value="UniProtKB-KW"/>
</dbReference>
<dbReference type="GO" id="GO:0030915">
    <property type="term" value="C:Smc5-Smc6 complex"/>
    <property type="evidence" value="ECO:0007669"/>
    <property type="project" value="InterPro"/>
</dbReference>
<evidence type="ECO:0000256" key="5">
    <source>
        <dbReference type="ARBA" id="ARBA00022723"/>
    </source>
</evidence>
<evidence type="ECO:0000256" key="9">
    <source>
        <dbReference type="ARBA" id="ARBA00023242"/>
    </source>
</evidence>
<dbReference type="InterPro" id="IPR013083">
    <property type="entry name" value="Znf_RING/FYVE/PHD"/>
</dbReference>
<sequence>MPVASSSRRNRVAPSSDIEDGPSQRSFRDDVVNDDDVQARRVVKKEKKTVKGKGRATEAAHAEEDEEDEDGRIDVENFADQPLDKSQAIIPMKGLGSDWEIVIRTIQRSNSMVTDVAVALADAVEGDGDGAQKDILDLERSLKELVDYENEMHLSHKVVQNLIQEVAGGVNIDNVVEKYQDNVRESKDAYSTKTARQKYAKNETYKNFKQSLYETAHPGEAMPPVTDLIPKEPGDVSDDDDDLEMGGLTQDYKCPLTLRPLENPLTSQICGHSFSGEAIRGLFNGSRGAKNCPASGCTREFRLSDCKPNKELAKKLKLHARRLKRKEQEQEVEEIIE</sequence>
<dbReference type="Gene3D" id="3.30.40.10">
    <property type="entry name" value="Zinc/RING finger domain, C3HC4 (zinc finger)"/>
    <property type="match status" value="1"/>
</dbReference>
<evidence type="ECO:0000256" key="7">
    <source>
        <dbReference type="ARBA" id="ARBA00022786"/>
    </source>
</evidence>
<gene>
    <name evidence="13" type="ORF">F5878DRAFT_649121</name>
</gene>
<evidence type="ECO:0000256" key="11">
    <source>
        <dbReference type="SAM" id="MobiDB-lite"/>
    </source>
</evidence>
<protein>
    <recommendedName>
        <fullName evidence="12">SP-RING-type domain-containing protein</fullName>
    </recommendedName>
</protein>
<dbReference type="InterPro" id="IPR004181">
    <property type="entry name" value="Znf_MIZ"/>
</dbReference>
<keyword evidence="4" id="KW-0808">Transferase</keyword>
<evidence type="ECO:0000256" key="4">
    <source>
        <dbReference type="ARBA" id="ARBA00022679"/>
    </source>
</evidence>
<keyword evidence="8" id="KW-0862">Zinc</keyword>
<reference evidence="13" key="1">
    <citation type="submission" date="2022-08" db="EMBL/GenBank/DDBJ databases">
        <authorList>
            <consortium name="DOE Joint Genome Institute"/>
            <person name="Min B."/>
            <person name="Riley R."/>
            <person name="Sierra-Patev S."/>
            <person name="Naranjo-Ortiz M."/>
            <person name="Looney B."/>
            <person name="Konkel Z."/>
            <person name="Slot J.C."/>
            <person name="Sakamoto Y."/>
            <person name="Steenwyk J.L."/>
            <person name="Rokas A."/>
            <person name="Carro J."/>
            <person name="Camarero S."/>
            <person name="Ferreira P."/>
            <person name="Molpeceres G."/>
            <person name="Ruiz-Duenas F.J."/>
            <person name="Serrano A."/>
            <person name="Henrissat B."/>
            <person name="Drula E."/>
            <person name="Hughes K.W."/>
            <person name="Mata J.L."/>
            <person name="Ishikawa N.K."/>
            <person name="Vargas-Isla R."/>
            <person name="Ushijima S."/>
            <person name="Smith C.A."/>
            <person name="Ahrendt S."/>
            <person name="Andreopoulos W."/>
            <person name="He G."/>
            <person name="Labutti K."/>
            <person name="Lipzen A."/>
            <person name="Ng V."/>
            <person name="Sandor L."/>
            <person name="Barry K."/>
            <person name="Martinez A.T."/>
            <person name="Xiao Y."/>
            <person name="Gibbons J.G."/>
            <person name="Terashima K."/>
            <person name="Hibbett D.S."/>
            <person name="Grigoriev I.V."/>
        </authorList>
    </citation>
    <scope>NUCLEOTIDE SEQUENCE</scope>
    <source>
        <strain evidence="13">TFB9207</strain>
    </source>
</reference>
<comment type="caution">
    <text evidence="13">The sequence shown here is derived from an EMBL/GenBank/DDBJ whole genome shotgun (WGS) entry which is preliminary data.</text>
</comment>